<feature type="domain" description="NADH:flavin oxidoreductase/NADH oxidase N-terminal" evidence="6">
    <location>
        <begin position="5"/>
        <end position="341"/>
    </location>
</feature>
<dbReference type="AlphaFoldDB" id="A0A1D8K865"/>
<evidence type="ECO:0000256" key="3">
    <source>
        <dbReference type="ARBA" id="ARBA00022643"/>
    </source>
</evidence>
<evidence type="ECO:0000256" key="1">
    <source>
        <dbReference type="ARBA" id="ARBA00001917"/>
    </source>
</evidence>
<evidence type="ECO:0000256" key="4">
    <source>
        <dbReference type="ARBA" id="ARBA00022857"/>
    </source>
</evidence>
<dbReference type="PANTHER" id="PTHR43303">
    <property type="entry name" value="NADPH DEHYDROGENASE C23G7.10C-RELATED"/>
    <property type="match status" value="1"/>
</dbReference>
<dbReference type="EMBL" id="CP017448">
    <property type="protein sequence ID" value="AOV17161.1"/>
    <property type="molecule type" value="Genomic_DNA"/>
</dbReference>
<dbReference type="CDD" id="cd02932">
    <property type="entry name" value="OYE_YqiM_FMN"/>
    <property type="match status" value="1"/>
</dbReference>
<dbReference type="SUPFAM" id="SSF51395">
    <property type="entry name" value="FMN-linked oxidoreductases"/>
    <property type="match status" value="1"/>
</dbReference>
<dbReference type="Proteomes" id="UP000095342">
    <property type="component" value="Chromosome"/>
</dbReference>
<evidence type="ECO:0000313" key="8">
    <source>
        <dbReference type="Proteomes" id="UP000095342"/>
    </source>
</evidence>
<keyword evidence="3" id="KW-0288">FMN</keyword>
<evidence type="ECO:0000256" key="2">
    <source>
        <dbReference type="ARBA" id="ARBA00022630"/>
    </source>
</evidence>
<sequence>MDTRLFTPLVLRGLSIPNRIFVSPMCQYSSTDGVPNDWHLVHLGSRAVGGAGLVIAEATAVCPEGRITPYDTGLWNEAQATAYRRITDFIKAQGSVAGIQIAHAGRKASTDAPWLGGHPIQPAADNGWVPEAPSAKAFSPAHTVPHELDEAGIERIKSQFVASARLALEAGFQVAELHMAHGYLLHSFLSPLSNHRDDAWGGSLENRARLPLEIARAVRAEWPAELPVFVRISASDWVDDGWDLAQSVQLAIWLREAGIDLIDCSSGGLTPDARIPAAPGFQTLFAQTVRAQARIHTGAVGLITSPEQAEHLLVTEQADAVLLARELLRDPYWPLHAAHALGAEVDWPVQYQRAKPR</sequence>
<dbReference type="RefSeq" id="WP_070072731.1">
    <property type="nucleotide sequence ID" value="NZ_CP017448.1"/>
</dbReference>
<dbReference type="KEGG" id="aaeo:BJI67_08885"/>
<dbReference type="GO" id="GO:0050661">
    <property type="term" value="F:NADP binding"/>
    <property type="evidence" value="ECO:0007669"/>
    <property type="project" value="InterPro"/>
</dbReference>
<protein>
    <submittedName>
        <fullName evidence="7">Oxidoreductase</fullName>
    </submittedName>
</protein>
<evidence type="ECO:0000259" key="6">
    <source>
        <dbReference type="Pfam" id="PF00724"/>
    </source>
</evidence>
<keyword evidence="4" id="KW-0521">NADP</keyword>
<keyword evidence="2" id="KW-0285">Flavoprotein</keyword>
<dbReference type="InterPro" id="IPR044152">
    <property type="entry name" value="YqjM-like"/>
</dbReference>
<evidence type="ECO:0000313" key="7">
    <source>
        <dbReference type="EMBL" id="AOV17161.1"/>
    </source>
</evidence>
<name>A0A1D8K865_9GAMM</name>
<dbReference type="InterPro" id="IPR013785">
    <property type="entry name" value="Aldolase_TIM"/>
</dbReference>
<dbReference type="Gene3D" id="3.20.20.70">
    <property type="entry name" value="Aldolase class I"/>
    <property type="match status" value="1"/>
</dbReference>
<dbReference type="Pfam" id="PF00724">
    <property type="entry name" value="Oxidored_FMN"/>
    <property type="match status" value="1"/>
</dbReference>
<organism evidence="7 8">
    <name type="scientific">Acidihalobacter aeolianus</name>
    <dbReference type="NCBI Taxonomy" id="2792603"/>
    <lineage>
        <taxon>Bacteria</taxon>
        <taxon>Pseudomonadati</taxon>
        <taxon>Pseudomonadota</taxon>
        <taxon>Gammaproteobacteria</taxon>
        <taxon>Chromatiales</taxon>
        <taxon>Ectothiorhodospiraceae</taxon>
        <taxon>Acidihalobacter</taxon>
    </lineage>
</organism>
<dbReference type="PANTHER" id="PTHR43303:SF4">
    <property type="entry name" value="NADPH DEHYDROGENASE C23G7.10C-RELATED"/>
    <property type="match status" value="1"/>
</dbReference>
<dbReference type="GO" id="GO:0010181">
    <property type="term" value="F:FMN binding"/>
    <property type="evidence" value="ECO:0007669"/>
    <property type="project" value="InterPro"/>
</dbReference>
<reference evidence="7 8" key="1">
    <citation type="submission" date="2016-09" db="EMBL/GenBank/DDBJ databases">
        <title>Acidihalobacter prosperus V6 (DSM14174).</title>
        <authorList>
            <person name="Khaleque H.N."/>
            <person name="Ramsay J.P."/>
            <person name="Murphy R.J.T."/>
            <person name="Kaksonen A.H."/>
            <person name="Boxall N.J."/>
            <person name="Watkin E.L.J."/>
        </authorList>
    </citation>
    <scope>NUCLEOTIDE SEQUENCE [LARGE SCALE GENOMIC DNA]</scope>
    <source>
        <strain evidence="7 8">V6</strain>
    </source>
</reference>
<evidence type="ECO:0000256" key="5">
    <source>
        <dbReference type="ARBA" id="ARBA00023002"/>
    </source>
</evidence>
<accession>A0A1D8K865</accession>
<dbReference type="GO" id="GO:0003959">
    <property type="term" value="F:NADPH dehydrogenase activity"/>
    <property type="evidence" value="ECO:0007669"/>
    <property type="project" value="InterPro"/>
</dbReference>
<keyword evidence="8" id="KW-1185">Reference proteome</keyword>
<keyword evidence="5" id="KW-0560">Oxidoreductase</keyword>
<dbReference type="InterPro" id="IPR001155">
    <property type="entry name" value="OxRdtase_FMN_N"/>
</dbReference>
<comment type="cofactor">
    <cofactor evidence="1">
        <name>FMN</name>
        <dbReference type="ChEBI" id="CHEBI:58210"/>
    </cofactor>
</comment>
<proteinExistence type="predicted"/>
<gene>
    <name evidence="7" type="ORF">BJI67_08885</name>
</gene>